<feature type="domain" description="Phosphatidic acid phosphatase type 2/haloperoxidase" evidence="5">
    <location>
        <begin position="82"/>
        <end position="233"/>
    </location>
</feature>
<evidence type="ECO:0000313" key="6">
    <source>
        <dbReference type="EMBL" id="MBS7823975.1"/>
    </source>
</evidence>
<dbReference type="Proteomes" id="UP000680020">
    <property type="component" value="Unassembled WGS sequence"/>
</dbReference>
<comment type="catalytic activity">
    <reaction evidence="3">
        <text>di-trans,octa-cis-undecaprenyl diphosphate + H2O = di-trans,octa-cis-undecaprenyl phosphate + phosphate + H(+)</text>
        <dbReference type="Rhea" id="RHEA:28094"/>
        <dbReference type="ChEBI" id="CHEBI:15377"/>
        <dbReference type="ChEBI" id="CHEBI:15378"/>
        <dbReference type="ChEBI" id="CHEBI:43474"/>
        <dbReference type="ChEBI" id="CHEBI:58405"/>
        <dbReference type="ChEBI" id="CHEBI:60392"/>
        <dbReference type="EC" id="3.6.1.27"/>
    </reaction>
</comment>
<name>A0AB35BUV8_9GAMM</name>
<dbReference type="SUPFAM" id="SSF48317">
    <property type="entry name" value="Acid phosphatase/Vanadium-dependent haloperoxidase"/>
    <property type="match status" value="1"/>
</dbReference>
<dbReference type="PANTHER" id="PTHR14969:SF54">
    <property type="entry name" value="PHOSPHATIDYLGLYCEROPHOSPHATASE B"/>
    <property type="match status" value="1"/>
</dbReference>
<evidence type="ECO:0000256" key="1">
    <source>
        <dbReference type="ARBA" id="ARBA00012374"/>
    </source>
</evidence>
<dbReference type="AlphaFoldDB" id="A0AB35BUV8"/>
<dbReference type="GO" id="GO:0005886">
    <property type="term" value="C:plasma membrane"/>
    <property type="evidence" value="ECO:0007669"/>
    <property type="project" value="TreeGrafter"/>
</dbReference>
<evidence type="ECO:0000259" key="5">
    <source>
        <dbReference type="SMART" id="SM00014"/>
    </source>
</evidence>
<evidence type="ECO:0000256" key="2">
    <source>
        <dbReference type="ARBA" id="ARBA00032707"/>
    </source>
</evidence>
<keyword evidence="4" id="KW-0472">Membrane</keyword>
<dbReference type="EC" id="3.6.1.27" evidence="1"/>
<comment type="caution">
    <text evidence="6">The sequence shown here is derived from an EMBL/GenBank/DDBJ whole genome shotgun (WGS) entry which is preliminary data.</text>
</comment>
<feature type="transmembrane region" description="Helical" evidence="4">
    <location>
        <begin position="216"/>
        <end position="235"/>
    </location>
</feature>
<evidence type="ECO:0000256" key="4">
    <source>
        <dbReference type="SAM" id="Phobius"/>
    </source>
</evidence>
<evidence type="ECO:0000313" key="7">
    <source>
        <dbReference type="Proteomes" id="UP000680020"/>
    </source>
</evidence>
<dbReference type="SMART" id="SM00014">
    <property type="entry name" value="acidPPc"/>
    <property type="match status" value="1"/>
</dbReference>
<proteinExistence type="predicted"/>
<keyword evidence="4" id="KW-0812">Transmembrane</keyword>
<sequence length="259" mass="29540">MLELSRKKITMVIILTLGLLIIPIGIILSGWHWQMKDHYTQWDHLLFLVTQSGTAVTYAFITCVVFASVLSVLARAKMSWVLVFFTAFILLVGTQAVKTGLKSFYKEPRPYTAVLVDNHVDLESFYESSRADRKMIVEDVLLGHDEMPTYLKKHWAKETGYSFPSGHAAFAVCWLMLFVLILPMTRLRDYIAVGVIAIWSALMIISRLALGMHFPIDVLVSILYVPIICVVYAKISRIAQLQPYYQALSHLPKRFIQRA</sequence>
<reference evidence="6" key="1">
    <citation type="submission" date="2021-03" db="EMBL/GenBank/DDBJ databases">
        <title>Identification and antibiotic profiling of Wohlfahrtiimonas chitiniclastica, an underestimated human pathogen.</title>
        <authorList>
            <person name="Kopf A."/>
            <person name="Bunk B."/>
            <person name="Coldewey S."/>
            <person name="Gunzer F."/>
            <person name="Riedel T."/>
            <person name="Schroettner P."/>
        </authorList>
    </citation>
    <scope>NUCLEOTIDE SEQUENCE</scope>
    <source>
        <strain evidence="6">DSM 100917</strain>
    </source>
</reference>
<protein>
    <recommendedName>
        <fullName evidence="1">undecaprenyl-diphosphate phosphatase</fullName>
        <ecNumber evidence="1">3.6.1.27</ecNumber>
    </recommendedName>
    <alternativeName>
        <fullName evidence="2">Undecaprenyl pyrophosphate phosphatase</fullName>
    </alternativeName>
</protein>
<dbReference type="CDD" id="cd01610">
    <property type="entry name" value="PAP2_like"/>
    <property type="match status" value="1"/>
</dbReference>
<dbReference type="PANTHER" id="PTHR14969">
    <property type="entry name" value="SPHINGOSINE-1-PHOSPHATE PHOSPHOHYDROLASE"/>
    <property type="match status" value="1"/>
</dbReference>
<dbReference type="Pfam" id="PF01569">
    <property type="entry name" value="PAP2"/>
    <property type="match status" value="1"/>
</dbReference>
<dbReference type="Gene3D" id="1.20.144.10">
    <property type="entry name" value="Phosphatidic acid phosphatase type 2/haloperoxidase"/>
    <property type="match status" value="1"/>
</dbReference>
<keyword evidence="4" id="KW-1133">Transmembrane helix</keyword>
<accession>A0AB35BUV8</accession>
<gene>
    <name evidence="6" type="ORF">J7561_02000</name>
</gene>
<dbReference type="InterPro" id="IPR036938">
    <property type="entry name" value="PAP2/HPO_sf"/>
</dbReference>
<feature type="transmembrane region" description="Helical" evidence="4">
    <location>
        <begin position="12"/>
        <end position="33"/>
    </location>
</feature>
<feature type="transmembrane region" description="Helical" evidence="4">
    <location>
        <begin position="161"/>
        <end position="183"/>
    </location>
</feature>
<feature type="transmembrane region" description="Helical" evidence="4">
    <location>
        <begin position="45"/>
        <end position="73"/>
    </location>
</feature>
<dbReference type="InterPro" id="IPR000326">
    <property type="entry name" value="PAP2/HPO"/>
</dbReference>
<organism evidence="6 7">
    <name type="scientific">Wohlfahrtiimonas chitiniclastica</name>
    <dbReference type="NCBI Taxonomy" id="400946"/>
    <lineage>
        <taxon>Bacteria</taxon>
        <taxon>Pseudomonadati</taxon>
        <taxon>Pseudomonadota</taxon>
        <taxon>Gammaproteobacteria</taxon>
        <taxon>Cardiobacteriales</taxon>
        <taxon>Ignatzschineriaceae</taxon>
        <taxon>Wohlfahrtiimonas</taxon>
    </lineage>
</organism>
<feature type="transmembrane region" description="Helical" evidence="4">
    <location>
        <begin position="190"/>
        <end position="210"/>
    </location>
</feature>
<dbReference type="GO" id="GO:0050380">
    <property type="term" value="F:undecaprenyl-diphosphatase activity"/>
    <property type="evidence" value="ECO:0007669"/>
    <property type="project" value="UniProtKB-EC"/>
</dbReference>
<feature type="transmembrane region" description="Helical" evidence="4">
    <location>
        <begin position="80"/>
        <end position="97"/>
    </location>
</feature>
<dbReference type="EMBL" id="JAGIBU010000001">
    <property type="protein sequence ID" value="MBS7823975.1"/>
    <property type="molecule type" value="Genomic_DNA"/>
</dbReference>
<evidence type="ECO:0000256" key="3">
    <source>
        <dbReference type="ARBA" id="ARBA00047594"/>
    </source>
</evidence>